<dbReference type="Proteomes" id="UP000077875">
    <property type="component" value="Chromosome"/>
</dbReference>
<evidence type="ECO:0000313" key="2">
    <source>
        <dbReference type="Proteomes" id="UP000077875"/>
    </source>
</evidence>
<proteinExistence type="predicted"/>
<dbReference type="STRING" id="376489.A5892_14210"/>
<gene>
    <name evidence="1" type="ORF">A5892_14210</name>
</gene>
<dbReference type="InterPro" id="IPR007411">
    <property type="entry name" value="EpmC"/>
</dbReference>
<protein>
    <recommendedName>
        <fullName evidence="3">Transporting ATPase</fullName>
    </recommendedName>
</protein>
<name>A0A172YHM8_9GAMM</name>
<evidence type="ECO:0008006" key="3">
    <source>
        <dbReference type="Google" id="ProtNLM"/>
    </source>
</evidence>
<accession>A0A172YHM8</accession>
<dbReference type="Pfam" id="PF04315">
    <property type="entry name" value="EpmC"/>
    <property type="match status" value="1"/>
</dbReference>
<dbReference type="AlphaFoldDB" id="A0A172YHM8"/>
<reference evidence="1 2" key="1">
    <citation type="submission" date="2016-04" db="EMBL/GenBank/DDBJ databases">
        <title>Complete Genome Sequence of Halotalea alkalilenta IHB B 13600.</title>
        <authorList>
            <person name="Swarnkar M.K."/>
            <person name="Sharma A."/>
            <person name="Kaushal K."/>
            <person name="Soni R."/>
            <person name="Rana S."/>
            <person name="Singh A.K."/>
            <person name="Gulati A."/>
        </authorList>
    </citation>
    <scope>NUCLEOTIDE SEQUENCE [LARGE SCALE GENOMIC DNA]</scope>
    <source>
        <strain evidence="1 2">IHB B 13600</strain>
    </source>
</reference>
<organism evidence="1 2">
    <name type="scientific">Halotalea alkalilenta</name>
    <dbReference type="NCBI Taxonomy" id="376489"/>
    <lineage>
        <taxon>Bacteria</taxon>
        <taxon>Pseudomonadati</taxon>
        <taxon>Pseudomonadota</taxon>
        <taxon>Gammaproteobacteria</taxon>
        <taxon>Oceanospirillales</taxon>
        <taxon>Halomonadaceae</taxon>
        <taxon>Halotalea</taxon>
    </lineage>
</organism>
<dbReference type="EMBL" id="CP015243">
    <property type="protein sequence ID" value="ANF58485.1"/>
    <property type="molecule type" value="Genomic_DNA"/>
</dbReference>
<evidence type="ECO:0000313" key="1">
    <source>
        <dbReference type="EMBL" id="ANF58485.1"/>
    </source>
</evidence>
<dbReference type="KEGG" id="haa:A5892_14210"/>
<sequence>MSPTLSISQCSEDEQLEALIALFDAIFADTYATRLVRGGSEPLYCPRDAGHPYHRIIFAHGFFASALHEISHWCIAGPQRRMLEDYGYWYLPDGRDRDQQQAFEAAEVAPQAVELLLTEACRRRFNVSADNLGGSVEVDREAFRLRVEARAAWLRTNGLSPRAAALHRALGIRFGEGASFERARDQARAMLEAAGMPA</sequence>
<dbReference type="RefSeq" id="WP_064123356.1">
    <property type="nucleotide sequence ID" value="NZ_CP015243.1"/>
</dbReference>
<keyword evidence="2" id="KW-1185">Reference proteome</keyword>